<dbReference type="SUPFAM" id="SSF49472">
    <property type="entry name" value="Transthyretin (synonym: prealbumin)"/>
    <property type="match status" value="1"/>
</dbReference>
<evidence type="ECO:0000256" key="3">
    <source>
        <dbReference type="ARBA" id="ARBA00009850"/>
    </source>
</evidence>
<evidence type="ECO:0000256" key="4">
    <source>
        <dbReference type="ARBA" id="ARBA00011881"/>
    </source>
</evidence>
<evidence type="ECO:0000256" key="1">
    <source>
        <dbReference type="ARBA" id="ARBA00001043"/>
    </source>
</evidence>
<reference evidence="11" key="1">
    <citation type="journal article" date="2021" name="PeerJ">
        <title>Extensive microbial diversity within the chicken gut microbiome revealed by metagenomics and culture.</title>
        <authorList>
            <person name="Gilroy R."/>
            <person name="Ravi A."/>
            <person name="Getino M."/>
            <person name="Pursley I."/>
            <person name="Horton D.L."/>
            <person name="Alikhan N.F."/>
            <person name="Baker D."/>
            <person name="Gharbi K."/>
            <person name="Hall N."/>
            <person name="Watson M."/>
            <person name="Adriaenssens E.M."/>
            <person name="Foster-Nyarko E."/>
            <person name="Jarju S."/>
            <person name="Secka A."/>
            <person name="Antonio M."/>
            <person name="Oren A."/>
            <person name="Chaudhuri R.R."/>
            <person name="La Ragione R."/>
            <person name="Hildebrand F."/>
            <person name="Pallen M.J."/>
        </authorList>
    </citation>
    <scope>NUCLEOTIDE SEQUENCE</scope>
    <source>
        <strain evidence="11">ChiBcec15-1070</strain>
    </source>
</reference>
<feature type="domain" description="Transthyretin/hydroxyisourate hydrolase" evidence="10">
    <location>
        <begin position="22"/>
        <end position="136"/>
    </location>
</feature>
<reference evidence="11" key="2">
    <citation type="submission" date="2021-04" db="EMBL/GenBank/DDBJ databases">
        <authorList>
            <person name="Gilroy R."/>
        </authorList>
    </citation>
    <scope>NUCLEOTIDE SEQUENCE</scope>
    <source>
        <strain evidence="11">ChiBcec15-1070</strain>
    </source>
</reference>
<dbReference type="PANTHER" id="PTHR10395:SF7">
    <property type="entry name" value="5-HYDROXYISOURATE HYDROLASE"/>
    <property type="match status" value="1"/>
</dbReference>
<proteinExistence type="inferred from homology"/>
<sequence>MKKYLFSLLVVLGTAAGSLCAQNRHQLSSHILDISTGAPAPGVTIRLERLTADSTWTPVAERRTDADGRVRDFLPVTPEADNRGVYKLIYETRPYFTARGLESFYPFIEVVFEVSDSSHYHVPITLSPFGYSTYRGS</sequence>
<dbReference type="SMART" id="SM00095">
    <property type="entry name" value="TR_THY"/>
    <property type="match status" value="1"/>
</dbReference>
<dbReference type="AlphaFoldDB" id="A0A9D1TYG4"/>
<evidence type="ECO:0000256" key="7">
    <source>
        <dbReference type="PIRSR" id="PIRSR600895-51"/>
    </source>
</evidence>
<comment type="function">
    <text evidence="2">Catalyzes the hydrolysis of 5-hydroxyisourate (HIU) to 2-oxo-4-hydroxy-4-carboxy-5-ureidoimidazoline (OHCU).</text>
</comment>
<evidence type="ECO:0000256" key="9">
    <source>
        <dbReference type="SAM" id="SignalP"/>
    </source>
</evidence>
<comment type="subunit">
    <text evidence="4 8">Homotetramer.</text>
</comment>
<dbReference type="NCBIfam" id="TIGR02962">
    <property type="entry name" value="hdxy_isourate"/>
    <property type="match status" value="1"/>
</dbReference>
<evidence type="ECO:0000256" key="5">
    <source>
        <dbReference type="ARBA" id="ARBA00022631"/>
    </source>
</evidence>
<evidence type="ECO:0000256" key="6">
    <source>
        <dbReference type="ARBA" id="ARBA00022801"/>
    </source>
</evidence>
<dbReference type="InterPro" id="IPR023419">
    <property type="entry name" value="Transthyretin_CS"/>
</dbReference>
<dbReference type="CDD" id="cd05822">
    <property type="entry name" value="TLP_HIUase"/>
    <property type="match status" value="1"/>
</dbReference>
<feature type="signal peptide" evidence="9">
    <location>
        <begin position="1"/>
        <end position="21"/>
    </location>
</feature>
<evidence type="ECO:0000313" key="12">
    <source>
        <dbReference type="Proteomes" id="UP000823926"/>
    </source>
</evidence>
<dbReference type="PROSITE" id="PS00769">
    <property type="entry name" value="TRANSTHYRETIN_2"/>
    <property type="match status" value="1"/>
</dbReference>
<gene>
    <name evidence="11" type="primary">uraH</name>
    <name evidence="11" type="ORF">H9888_06185</name>
</gene>
<keyword evidence="5 8" id="KW-0659">Purine metabolism</keyword>
<dbReference type="EMBL" id="DXHL01000029">
    <property type="protein sequence ID" value="HIW11072.1"/>
    <property type="molecule type" value="Genomic_DNA"/>
</dbReference>
<dbReference type="PROSITE" id="PS00768">
    <property type="entry name" value="TRANSTHYRETIN_1"/>
    <property type="match status" value="1"/>
</dbReference>
<dbReference type="Gene3D" id="2.60.40.180">
    <property type="entry name" value="Transthyretin/hydroxyisourate hydrolase domain"/>
    <property type="match status" value="1"/>
</dbReference>
<accession>A0A9D1TYG4</accession>
<comment type="catalytic activity">
    <reaction evidence="1 8">
        <text>5-hydroxyisourate + H2O = 5-hydroxy-2-oxo-4-ureido-2,5-dihydro-1H-imidazole-5-carboxylate + H(+)</text>
        <dbReference type="Rhea" id="RHEA:23736"/>
        <dbReference type="ChEBI" id="CHEBI:15377"/>
        <dbReference type="ChEBI" id="CHEBI:15378"/>
        <dbReference type="ChEBI" id="CHEBI:18072"/>
        <dbReference type="ChEBI" id="CHEBI:58639"/>
        <dbReference type="EC" id="3.5.2.17"/>
    </reaction>
</comment>
<feature type="binding site" evidence="7">
    <location>
        <position position="134"/>
    </location>
    <ligand>
        <name>substrate</name>
    </ligand>
</feature>
<feature type="binding site" evidence="7">
    <location>
        <position position="30"/>
    </location>
    <ligand>
        <name>substrate</name>
    </ligand>
</feature>
<dbReference type="InterPro" id="IPR023416">
    <property type="entry name" value="Transthyretin/HIU_hydrolase_d"/>
</dbReference>
<comment type="similarity">
    <text evidence="3 8">Belongs to the transthyretin family. 5-hydroxyisourate hydrolase subfamily.</text>
</comment>
<evidence type="ECO:0000256" key="2">
    <source>
        <dbReference type="ARBA" id="ARBA00002704"/>
    </source>
</evidence>
<dbReference type="InterPro" id="IPR036817">
    <property type="entry name" value="Transthyretin/HIU_hydrolase_sf"/>
</dbReference>
<dbReference type="InterPro" id="IPR014306">
    <property type="entry name" value="Hydroxyisourate_hydrolase"/>
</dbReference>
<protein>
    <recommendedName>
        <fullName evidence="8">5-hydroxyisourate hydrolase</fullName>
        <shortName evidence="8">HIU hydrolase</shortName>
        <shortName evidence="8">HIUHase</shortName>
        <ecNumber evidence="8">3.5.2.17</ecNumber>
    </recommendedName>
</protein>
<dbReference type="GO" id="GO:0006144">
    <property type="term" value="P:purine nucleobase metabolic process"/>
    <property type="evidence" value="ECO:0007669"/>
    <property type="project" value="UniProtKB-KW"/>
</dbReference>
<comment type="caution">
    <text evidence="11">The sequence shown here is derived from an EMBL/GenBank/DDBJ whole genome shotgun (WGS) entry which is preliminary data.</text>
</comment>
<name>A0A9D1TYG4_9BACT</name>
<keyword evidence="6 8" id="KW-0378">Hydrolase</keyword>
<evidence type="ECO:0000259" key="10">
    <source>
        <dbReference type="SMART" id="SM00095"/>
    </source>
</evidence>
<dbReference type="EC" id="3.5.2.17" evidence="8"/>
<dbReference type="InterPro" id="IPR023418">
    <property type="entry name" value="Thyroxine_BS"/>
</dbReference>
<feature type="binding site" evidence="7">
    <location>
        <position position="69"/>
    </location>
    <ligand>
        <name>substrate</name>
    </ligand>
</feature>
<feature type="chain" id="PRO_5038425362" description="5-hydroxyisourate hydrolase" evidence="9">
    <location>
        <begin position="22"/>
        <end position="137"/>
    </location>
</feature>
<organism evidence="11 12">
    <name type="scientific">Candidatus Rikenella faecigallinarum</name>
    <dbReference type="NCBI Taxonomy" id="2838745"/>
    <lineage>
        <taxon>Bacteria</taxon>
        <taxon>Pseudomonadati</taxon>
        <taxon>Bacteroidota</taxon>
        <taxon>Bacteroidia</taxon>
        <taxon>Bacteroidales</taxon>
        <taxon>Rikenellaceae</taxon>
        <taxon>Rikenella</taxon>
    </lineage>
</organism>
<evidence type="ECO:0000313" key="11">
    <source>
        <dbReference type="EMBL" id="HIW11072.1"/>
    </source>
</evidence>
<dbReference type="Proteomes" id="UP000823926">
    <property type="component" value="Unassembled WGS sequence"/>
</dbReference>
<dbReference type="InterPro" id="IPR000895">
    <property type="entry name" value="Transthyretin/HIU_hydrolase"/>
</dbReference>
<evidence type="ECO:0000256" key="8">
    <source>
        <dbReference type="RuleBase" id="RU361270"/>
    </source>
</evidence>
<dbReference type="GO" id="GO:0033971">
    <property type="term" value="F:hydroxyisourate hydrolase activity"/>
    <property type="evidence" value="ECO:0007669"/>
    <property type="project" value="UniProtKB-EC"/>
</dbReference>
<dbReference type="PRINTS" id="PR00189">
    <property type="entry name" value="TRNSTHYRETIN"/>
</dbReference>
<keyword evidence="9" id="KW-0732">Signal</keyword>
<dbReference type="PANTHER" id="PTHR10395">
    <property type="entry name" value="URICASE AND TRANSTHYRETIN-RELATED"/>
    <property type="match status" value="1"/>
</dbReference>
<dbReference type="Pfam" id="PF00576">
    <property type="entry name" value="Transthyretin"/>
    <property type="match status" value="1"/>
</dbReference>